<evidence type="ECO:0000313" key="1">
    <source>
        <dbReference type="EMBL" id="GAI16554.1"/>
    </source>
</evidence>
<proteinExistence type="predicted"/>
<protein>
    <submittedName>
        <fullName evidence="1">Uncharacterized protein</fullName>
    </submittedName>
</protein>
<dbReference type="AlphaFoldDB" id="X1ND17"/>
<gene>
    <name evidence="1" type="ORF">S06H3_16416</name>
</gene>
<dbReference type="EMBL" id="BARV01008122">
    <property type="protein sequence ID" value="GAI16554.1"/>
    <property type="molecule type" value="Genomic_DNA"/>
</dbReference>
<reference evidence="1" key="1">
    <citation type="journal article" date="2014" name="Front. Microbiol.">
        <title>High frequency of phylogenetically diverse reductive dehalogenase-homologous genes in deep subseafloor sedimentary metagenomes.</title>
        <authorList>
            <person name="Kawai M."/>
            <person name="Futagami T."/>
            <person name="Toyoda A."/>
            <person name="Takaki Y."/>
            <person name="Nishi S."/>
            <person name="Hori S."/>
            <person name="Arai W."/>
            <person name="Tsubouchi T."/>
            <person name="Morono Y."/>
            <person name="Uchiyama I."/>
            <person name="Ito T."/>
            <person name="Fujiyama A."/>
            <person name="Inagaki F."/>
            <person name="Takami H."/>
        </authorList>
    </citation>
    <scope>NUCLEOTIDE SEQUENCE</scope>
    <source>
        <strain evidence="1">Expedition CK06-06</strain>
    </source>
</reference>
<name>X1ND17_9ZZZZ</name>
<accession>X1ND17</accession>
<comment type="caution">
    <text evidence="1">The sequence shown here is derived from an EMBL/GenBank/DDBJ whole genome shotgun (WGS) entry which is preliminary data.</text>
</comment>
<feature type="non-terminal residue" evidence="1">
    <location>
        <position position="98"/>
    </location>
</feature>
<sequence length="98" mass="11128">MTYGNSIYAPGIFDFQLKKLTKELVENHYKYIDEVLSHELIDKNVPSMLRTIPVEESLTPEHHVGSYDNIRNIIENSDGPFAVMDCICRKSAAIMGNP</sequence>
<organism evidence="1">
    <name type="scientific">marine sediment metagenome</name>
    <dbReference type="NCBI Taxonomy" id="412755"/>
    <lineage>
        <taxon>unclassified sequences</taxon>
        <taxon>metagenomes</taxon>
        <taxon>ecological metagenomes</taxon>
    </lineage>
</organism>